<evidence type="ECO:0000256" key="6">
    <source>
        <dbReference type="ARBA" id="ARBA00022485"/>
    </source>
</evidence>
<dbReference type="Pfam" id="PF02518">
    <property type="entry name" value="HATPase_c"/>
    <property type="match status" value="1"/>
</dbReference>
<feature type="transmembrane region" description="Helical" evidence="15">
    <location>
        <begin position="14"/>
        <end position="31"/>
    </location>
</feature>
<evidence type="ECO:0000256" key="7">
    <source>
        <dbReference type="ARBA" id="ARBA00022490"/>
    </source>
</evidence>
<evidence type="ECO:0000256" key="4">
    <source>
        <dbReference type="ARBA" id="ARBA00012438"/>
    </source>
</evidence>
<evidence type="ECO:0000313" key="19">
    <source>
        <dbReference type="Proteomes" id="UP000192940"/>
    </source>
</evidence>
<keyword evidence="10" id="KW-0408">Iron</keyword>
<name>A0A1X7HVU2_9BACL</name>
<dbReference type="InterPro" id="IPR011712">
    <property type="entry name" value="Sig_transdc_His_kin_sub3_dim/P"/>
</dbReference>
<keyword evidence="9 18" id="KW-0418">Kinase</keyword>
<dbReference type="EMBL" id="LT840184">
    <property type="protein sequence ID" value="SMF92938.1"/>
    <property type="molecule type" value="Genomic_DNA"/>
</dbReference>
<dbReference type="InterPro" id="IPR004358">
    <property type="entry name" value="Sig_transdc_His_kin-like_C"/>
</dbReference>
<gene>
    <name evidence="18" type="ORF">SAMN05661091_6106</name>
</gene>
<dbReference type="InterPro" id="IPR003594">
    <property type="entry name" value="HATPase_dom"/>
</dbReference>
<dbReference type="SUPFAM" id="SSF55874">
    <property type="entry name" value="ATPase domain of HSP90 chaperone/DNA topoisomerase II/histidine kinase"/>
    <property type="match status" value="1"/>
</dbReference>
<dbReference type="EC" id="2.7.13.3" evidence="4"/>
<dbReference type="GO" id="GO:0046983">
    <property type="term" value="F:protein dimerization activity"/>
    <property type="evidence" value="ECO:0007669"/>
    <property type="project" value="InterPro"/>
</dbReference>
<dbReference type="Gene3D" id="3.30.565.10">
    <property type="entry name" value="Histidine kinase-like ATPase, C-terminal domain"/>
    <property type="match status" value="1"/>
</dbReference>
<keyword evidence="6" id="KW-0004">4Fe-4S</keyword>
<keyword evidence="19" id="KW-1185">Reference proteome</keyword>
<keyword evidence="11" id="KW-0902">Two-component regulatory system</keyword>
<evidence type="ECO:0000259" key="16">
    <source>
        <dbReference type="Pfam" id="PF02518"/>
    </source>
</evidence>
<keyword evidence="15" id="KW-0472">Membrane</keyword>
<feature type="transmembrane region" description="Helical" evidence="15">
    <location>
        <begin position="38"/>
        <end position="58"/>
    </location>
</feature>
<dbReference type="InterPro" id="IPR036890">
    <property type="entry name" value="HATPase_C_sf"/>
</dbReference>
<dbReference type="CDD" id="cd16917">
    <property type="entry name" value="HATPase_UhpB-NarQ-NarX-like"/>
    <property type="match status" value="1"/>
</dbReference>
<evidence type="ECO:0000259" key="17">
    <source>
        <dbReference type="Pfam" id="PF07730"/>
    </source>
</evidence>
<dbReference type="Pfam" id="PF07730">
    <property type="entry name" value="HisKA_3"/>
    <property type="match status" value="1"/>
</dbReference>
<keyword evidence="8" id="KW-0808">Transferase</keyword>
<evidence type="ECO:0000313" key="18">
    <source>
        <dbReference type="EMBL" id="SMF92938.1"/>
    </source>
</evidence>
<evidence type="ECO:0000256" key="14">
    <source>
        <dbReference type="ARBA" id="ARBA00030800"/>
    </source>
</evidence>
<dbReference type="PANTHER" id="PTHR24421">
    <property type="entry name" value="NITRATE/NITRITE SENSOR PROTEIN NARX-RELATED"/>
    <property type="match status" value="1"/>
</dbReference>
<keyword evidence="7" id="KW-0963">Cytoplasm</keyword>
<evidence type="ECO:0000256" key="5">
    <source>
        <dbReference type="ARBA" id="ARBA00017322"/>
    </source>
</evidence>
<comment type="subcellular location">
    <subcellularLocation>
        <location evidence="3">Cytoplasm</location>
    </subcellularLocation>
</comment>
<evidence type="ECO:0000256" key="10">
    <source>
        <dbReference type="ARBA" id="ARBA00023004"/>
    </source>
</evidence>
<evidence type="ECO:0000256" key="3">
    <source>
        <dbReference type="ARBA" id="ARBA00004496"/>
    </source>
</evidence>
<feature type="domain" description="Signal transduction histidine kinase subgroup 3 dimerisation and phosphoacceptor" evidence="17">
    <location>
        <begin position="177"/>
        <end position="240"/>
    </location>
</feature>
<dbReference type="GO" id="GO:0051539">
    <property type="term" value="F:4 iron, 4 sulfur cluster binding"/>
    <property type="evidence" value="ECO:0007669"/>
    <property type="project" value="UniProtKB-KW"/>
</dbReference>
<dbReference type="PRINTS" id="PR00344">
    <property type="entry name" value="BCTRLSENSOR"/>
</dbReference>
<dbReference type="PANTHER" id="PTHR24421:SF63">
    <property type="entry name" value="SENSOR HISTIDINE KINASE DESK"/>
    <property type="match status" value="1"/>
</dbReference>
<evidence type="ECO:0000256" key="1">
    <source>
        <dbReference type="ARBA" id="ARBA00000085"/>
    </source>
</evidence>
<protein>
    <recommendedName>
        <fullName evidence="5">Oxygen sensor histidine kinase NreB</fullName>
        <ecNumber evidence="4">2.7.13.3</ecNumber>
    </recommendedName>
    <alternativeName>
        <fullName evidence="14">Nitrogen regulation protein B</fullName>
    </alternativeName>
</protein>
<evidence type="ECO:0000256" key="13">
    <source>
        <dbReference type="ARBA" id="ARBA00024827"/>
    </source>
</evidence>
<sequence length="370" mass="42047">MKRKIYPLEHIEKYLMIDVFVIIVLVFNVFFKKDTIHWGIKVGFLLLFVASYYVGLWYRDWRLLVASLVGFSLLLTFGIYAGNWVLLYGFVFADLLGRAHRMAIMIVGMAGIIAMFVLFSWINAGSPFAFISTLELLFMVAQLVVPVVVYTRGKANILKEKLAVANAQLERYIQEEERNRIARDLHDTLGQTLTMIKLKSELTMRLVEKNPEKAKHELHDILNTSRYALKQVRELVTDMKFISLKKEMELSKDILQNAGIELVVKDEGAMLPLSNVAETMLALSVREAITNIIKHSLADQCTITPYVETEYYCIQVSDNGHGNLRQGEGNGLHTMKERMTMLQGDMYMMASPGQGTVITLKVPLISNGRV</sequence>
<evidence type="ECO:0000256" key="15">
    <source>
        <dbReference type="SAM" id="Phobius"/>
    </source>
</evidence>
<feature type="domain" description="Histidine kinase/HSP90-like ATPase" evidence="16">
    <location>
        <begin position="280"/>
        <end position="364"/>
    </location>
</feature>
<feature type="transmembrane region" description="Helical" evidence="15">
    <location>
        <begin position="128"/>
        <end position="151"/>
    </location>
</feature>
<accession>A0A1X7HVU2</accession>
<evidence type="ECO:0000256" key="8">
    <source>
        <dbReference type="ARBA" id="ARBA00022679"/>
    </source>
</evidence>
<evidence type="ECO:0000256" key="9">
    <source>
        <dbReference type="ARBA" id="ARBA00022777"/>
    </source>
</evidence>
<comment type="function">
    <text evidence="13">Member of the two-component regulatory system NreB/NreC involved in the control of dissimilatory nitrate/nitrite reduction in response to oxygen. NreB functions as a direct oxygen sensor histidine kinase which is autophosphorylated, in the absence of oxygen, probably at the conserved histidine residue, and transfers its phosphate group probably to a conserved aspartate residue of NreC. NreB/NreC activates the expression of the nitrate (narGHJI) and nitrite (nir) reductase operons, as well as the putative nitrate transporter gene narT.</text>
</comment>
<dbReference type="STRING" id="1313296.SAMN05661091_6106"/>
<comment type="catalytic activity">
    <reaction evidence="1">
        <text>ATP + protein L-histidine = ADP + protein N-phospho-L-histidine.</text>
        <dbReference type="EC" id="2.7.13.3"/>
    </reaction>
</comment>
<dbReference type="GO" id="GO:0000155">
    <property type="term" value="F:phosphorelay sensor kinase activity"/>
    <property type="evidence" value="ECO:0007669"/>
    <property type="project" value="InterPro"/>
</dbReference>
<evidence type="ECO:0000256" key="12">
    <source>
        <dbReference type="ARBA" id="ARBA00023014"/>
    </source>
</evidence>
<dbReference type="Gene3D" id="1.20.5.1930">
    <property type="match status" value="1"/>
</dbReference>
<dbReference type="GO" id="GO:0005737">
    <property type="term" value="C:cytoplasm"/>
    <property type="evidence" value="ECO:0007669"/>
    <property type="project" value="UniProtKB-SubCell"/>
</dbReference>
<keyword evidence="15" id="KW-1133">Transmembrane helix</keyword>
<evidence type="ECO:0000256" key="11">
    <source>
        <dbReference type="ARBA" id="ARBA00023012"/>
    </source>
</evidence>
<evidence type="ECO:0000256" key="2">
    <source>
        <dbReference type="ARBA" id="ARBA00001966"/>
    </source>
</evidence>
<feature type="transmembrane region" description="Helical" evidence="15">
    <location>
        <begin position="64"/>
        <end position="91"/>
    </location>
</feature>
<organism evidence="18 19">
    <name type="scientific">Paenibacillus uliginis N3/975</name>
    <dbReference type="NCBI Taxonomy" id="1313296"/>
    <lineage>
        <taxon>Bacteria</taxon>
        <taxon>Bacillati</taxon>
        <taxon>Bacillota</taxon>
        <taxon>Bacilli</taxon>
        <taxon>Bacillales</taxon>
        <taxon>Paenibacillaceae</taxon>
        <taxon>Paenibacillus</taxon>
    </lineage>
</organism>
<keyword evidence="6" id="KW-0479">Metal-binding</keyword>
<dbReference type="GO" id="GO:0016020">
    <property type="term" value="C:membrane"/>
    <property type="evidence" value="ECO:0007669"/>
    <property type="project" value="InterPro"/>
</dbReference>
<proteinExistence type="predicted"/>
<reference evidence="18 19" key="1">
    <citation type="submission" date="2017-04" db="EMBL/GenBank/DDBJ databases">
        <authorList>
            <person name="Afonso C.L."/>
            <person name="Miller P.J."/>
            <person name="Scott M.A."/>
            <person name="Spackman E."/>
            <person name="Goraichik I."/>
            <person name="Dimitrov K.M."/>
            <person name="Suarez D.L."/>
            <person name="Swayne D.E."/>
        </authorList>
    </citation>
    <scope>NUCLEOTIDE SEQUENCE [LARGE SCALE GENOMIC DNA]</scope>
    <source>
        <strain evidence="18 19">N3/975</strain>
    </source>
</reference>
<keyword evidence="15" id="KW-0812">Transmembrane</keyword>
<comment type="cofactor">
    <cofactor evidence="2">
        <name>[4Fe-4S] cluster</name>
        <dbReference type="ChEBI" id="CHEBI:49883"/>
    </cofactor>
</comment>
<keyword evidence="12" id="KW-0411">Iron-sulfur</keyword>
<dbReference type="RefSeq" id="WP_208916979.1">
    <property type="nucleotide sequence ID" value="NZ_LT840184.1"/>
</dbReference>
<dbReference type="AlphaFoldDB" id="A0A1X7HVU2"/>
<dbReference type="Proteomes" id="UP000192940">
    <property type="component" value="Chromosome I"/>
</dbReference>
<feature type="transmembrane region" description="Helical" evidence="15">
    <location>
        <begin position="103"/>
        <end position="122"/>
    </location>
</feature>
<dbReference type="InterPro" id="IPR050482">
    <property type="entry name" value="Sensor_HK_TwoCompSys"/>
</dbReference>